<accession>A0ABU2UI89</accession>
<sequence length="47" mass="4710">MLAAVFLLAVAVALIGIALVDWRSLPPVLATGALILTLAALGAAVLR</sequence>
<evidence type="ECO:0000313" key="3">
    <source>
        <dbReference type="Proteomes" id="UP001180489"/>
    </source>
</evidence>
<keyword evidence="1" id="KW-0472">Membrane</keyword>
<name>A0ABU2UI89_9ACTN</name>
<keyword evidence="1" id="KW-0812">Transmembrane</keyword>
<reference evidence="2" key="1">
    <citation type="submission" date="2024-05" db="EMBL/GenBank/DDBJ databases">
        <title>30 novel species of actinomycetes from the DSMZ collection.</title>
        <authorList>
            <person name="Nouioui I."/>
        </authorList>
    </citation>
    <scope>NUCLEOTIDE SEQUENCE</scope>
    <source>
        <strain evidence="2">DSM 41014</strain>
    </source>
</reference>
<keyword evidence="1" id="KW-1133">Transmembrane helix</keyword>
<protein>
    <submittedName>
        <fullName evidence="2">Uncharacterized protein</fullName>
    </submittedName>
</protein>
<evidence type="ECO:0000313" key="2">
    <source>
        <dbReference type="EMBL" id="MDT0472987.1"/>
    </source>
</evidence>
<gene>
    <name evidence="2" type="ORF">RM863_12720</name>
</gene>
<comment type="caution">
    <text evidence="2">The sequence shown here is derived from an EMBL/GenBank/DDBJ whole genome shotgun (WGS) entry which is preliminary data.</text>
</comment>
<evidence type="ECO:0000256" key="1">
    <source>
        <dbReference type="SAM" id="Phobius"/>
    </source>
</evidence>
<dbReference type="Proteomes" id="UP001180489">
    <property type="component" value="Unassembled WGS sequence"/>
</dbReference>
<feature type="transmembrane region" description="Helical" evidence="1">
    <location>
        <begin position="28"/>
        <end position="46"/>
    </location>
</feature>
<proteinExistence type="predicted"/>
<dbReference type="RefSeq" id="WP_311635061.1">
    <property type="nucleotide sequence ID" value="NZ_JAVRFF010000012.1"/>
</dbReference>
<organism evidence="2 3">
    <name type="scientific">Streptomyces hintoniae</name>
    <dbReference type="NCBI Taxonomy" id="3075521"/>
    <lineage>
        <taxon>Bacteria</taxon>
        <taxon>Bacillati</taxon>
        <taxon>Actinomycetota</taxon>
        <taxon>Actinomycetes</taxon>
        <taxon>Kitasatosporales</taxon>
        <taxon>Streptomycetaceae</taxon>
        <taxon>Streptomyces</taxon>
    </lineage>
</organism>
<dbReference type="EMBL" id="JAVRFF010000012">
    <property type="protein sequence ID" value="MDT0472987.1"/>
    <property type="molecule type" value="Genomic_DNA"/>
</dbReference>
<keyword evidence="3" id="KW-1185">Reference proteome</keyword>